<dbReference type="EMBL" id="JAPQKO010000006">
    <property type="protein sequence ID" value="KAJ5155507.1"/>
    <property type="molecule type" value="Genomic_DNA"/>
</dbReference>
<keyword evidence="3" id="KW-1185">Reference proteome</keyword>
<evidence type="ECO:0000313" key="2">
    <source>
        <dbReference type="EMBL" id="KAJ5155507.1"/>
    </source>
</evidence>
<accession>A0A9W9HRF7</accession>
<evidence type="ECO:0000256" key="1">
    <source>
        <dbReference type="SAM" id="MobiDB-lite"/>
    </source>
</evidence>
<evidence type="ECO:0000313" key="3">
    <source>
        <dbReference type="Proteomes" id="UP001146351"/>
    </source>
</evidence>
<comment type="caution">
    <text evidence="2">The sequence shown here is derived from an EMBL/GenBank/DDBJ whole genome shotgun (WGS) entry which is preliminary data.</text>
</comment>
<reference evidence="2" key="1">
    <citation type="submission" date="2022-11" db="EMBL/GenBank/DDBJ databases">
        <authorList>
            <person name="Petersen C."/>
        </authorList>
    </citation>
    <scope>NUCLEOTIDE SEQUENCE</scope>
    <source>
        <strain evidence="2">IBT 21917</strain>
    </source>
</reference>
<dbReference type="OrthoDB" id="4361610at2759"/>
<reference evidence="2" key="2">
    <citation type="journal article" date="2023" name="IMA Fungus">
        <title>Comparative genomic study of the Penicillium genus elucidates a diverse pangenome and 15 lateral gene transfer events.</title>
        <authorList>
            <person name="Petersen C."/>
            <person name="Sorensen T."/>
            <person name="Nielsen M.R."/>
            <person name="Sondergaard T.E."/>
            <person name="Sorensen J.L."/>
            <person name="Fitzpatrick D.A."/>
            <person name="Frisvad J.C."/>
            <person name="Nielsen K.L."/>
        </authorList>
    </citation>
    <scope>NUCLEOTIDE SEQUENCE</scope>
    <source>
        <strain evidence="2">IBT 21917</strain>
    </source>
</reference>
<protein>
    <submittedName>
        <fullName evidence="2">Uncharacterized protein</fullName>
    </submittedName>
</protein>
<feature type="region of interest" description="Disordered" evidence="1">
    <location>
        <begin position="1"/>
        <end position="20"/>
    </location>
</feature>
<sequence length="223" mass="24756">MTEAQINQSSGSSSLDSLMHKVTNDDPFRAHLLLLSGDENDNQMPGIIGVYFPAKFNENAPETLKNEASHAQFFFQLRPCFKLFRLCGEEQTSHSWPPGTPAGKTDDGAPAEYWIGNPEVSQVSLKIDFTTKEAMLVQNKTATEHDPAIYEDMTCKRESARGGDEPENKSTQASREVTWGAVYRVVNGDDEHASLSRQDAYCEELGLPMTQRTRLEALLSANP</sequence>
<name>A0A9W9HRF7_9EURO</name>
<organism evidence="2 3">
    <name type="scientific">Penicillium capsulatum</name>
    <dbReference type="NCBI Taxonomy" id="69766"/>
    <lineage>
        <taxon>Eukaryota</taxon>
        <taxon>Fungi</taxon>
        <taxon>Dikarya</taxon>
        <taxon>Ascomycota</taxon>
        <taxon>Pezizomycotina</taxon>
        <taxon>Eurotiomycetes</taxon>
        <taxon>Eurotiomycetidae</taxon>
        <taxon>Eurotiales</taxon>
        <taxon>Aspergillaceae</taxon>
        <taxon>Penicillium</taxon>
    </lineage>
</organism>
<dbReference type="Proteomes" id="UP001146351">
    <property type="component" value="Unassembled WGS sequence"/>
</dbReference>
<dbReference type="AlphaFoldDB" id="A0A9W9HRF7"/>
<gene>
    <name evidence="2" type="ORF">N7492_008310</name>
</gene>
<proteinExistence type="predicted"/>